<dbReference type="PANTHER" id="PTHR10166:SF31">
    <property type="entry name" value="CA[2+] CHANNEL MUSCLE-SPECIFIC ALPHA2_DELTA SUBUNIT, ISOFORM A"/>
    <property type="match status" value="1"/>
</dbReference>
<evidence type="ECO:0000256" key="6">
    <source>
        <dbReference type="ARBA" id="ARBA00022723"/>
    </source>
</evidence>
<keyword evidence="14" id="KW-0325">Glycoprotein</keyword>
<evidence type="ECO:0000256" key="14">
    <source>
        <dbReference type="ARBA" id="ARBA00023180"/>
    </source>
</evidence>
<dbReference type="InterPro" id="IPR002035">
    <property type="entry name" value="VWF_A"/>
</dbReference>
<organism evidence="18 19">
    <name type="scientific">Iphiclides podalirius</name>
    <name type="common">scarce swallowtail</name>
    <dbReference type="NCBI Taxonomy" id="110791"/>
    <lineage>
        <taxon>Eukaryota</taxon>
        <taxon>Metazoa</taxon>
        <taxon>Ecdysozoa</taxon>
        <taxon>Arthropoda</taxon>
        <taxon>Hexapoda</taxon>
        <taxon>Insecta</taxon>
        <taxon>Pterygota</taxon>
        <taxon>Neoptera</taxon>
        <taxon>Endopterygota</taxon>
        <taxon>Lepidoptera</taxon>
        <taxon>Glossata</taxon>
        <taxon>Ditrysia</taxon>
        <taxon>Papilionoidea</taxon>
        <taxon>Papilionidae</taxon>
        <taxon>Papilioninae</taxon>
        <taxon>Iphiclides</taxon>
    </lineage>
</organism>
<dbReference type="Proteomes" id="UP000837857">
    <property type="component" value="Chromosome 2"/>
</dbReference>
<name>A0ABN8ID34_9NEOP</name>
<evidence type="ECO:0000256" key="1">
    <source>
        <dbReference type="ARBA" id="ARBA00004479"/>
    </source>
</evidence>
<comment type="subcellular location">
    <subcellularLocation>
        <location evidence="1">Membrane</location>
        <topology evidence="1">Single-pass type I membrane protein</topology>
    </subcellularLocation>
</comment>
<gene>
    <name evidence="18" type="ORF">IPOD504_LOCUS7624</name>
</gene>
<accession>A0ABN8ID34</accession>
<evidence type="ECO:0000256" key="11">
    <source>
        <dbReference type="ARBA" id="ARBA00023065"/>
    </source>
</evidence>
<dbReference type="PANTHER" id="PTHR10166">
    <property type="entry name" value="VOLTAGE-DEPENDENT CALCIUM CHANNEL SUBUNIT ALPHA-2/DELTA-RELATED"/>
    <property type="match status" value="1"/>
</dbReference>
<dbReference type="EMBL" id="OW152814">
    <property type="protein sequence ID" value="CAH2050718.1"/>
    <property type="molecule type" value="Genomic_DNA"/>
</dbReference>
<keyword evidence="2" id="KW-0813">Transport</keyword>
<dbReference type="InterPro" id="IPR051173">
    <property type="entry name" value="Ca_channel_alpha-2/delta"/>
</dbReference>
<dbReference type="SUPFAM" id="SSF53300">
    <property type="entry name" value="vWA-like"/>
    <property type="match status" value="1"/>
</dbReference>
<keyword evidence="9" id="KW-0851">Voltage-gated channel</keyword>
<keyword evidence="6" id="KW-0479">Metal-binding</keyword>
<dbReference type="InterPro" id="IPR013680">
    <property type="entry name" value="VDCC_a2/dsu"/>
</dbReference>
<evidence type="ECO:0000313" key="19">
    <source>
        <dbReference type="Proteomes" id="UP000837857"/>
    </source>
</evidence>
<keyword evidence="13" id="KW-1015">Disulfide bond</keyword>
<feature type="non-terminal residue" evidence="18">
    <location>
        <position position="1"/>
    </location>
</feature>
<keyword evidence="10" id="KW-1133">Transmembrane helix</keyword>
<evidence type="ECO:0000256" key="10">
    <source>
        <dbReference type="ARBA" id="ARBA00022989"/>
    </source>
</evidence>
<sequence length="1212" mass="137871">MRCAGLAFLLALFMVPEPVPAWRADVVKLWATDLGEDLWKLSESLTKSDQIRIKYKQMNASVKKKDGKQILESSLRSVSTMLTRKINAVKCIHRTAERLAREFNYSVINEHYPFKYCSAKYSEFYKEGETEPIEPNVVPIFARNKTHYMKVTLEKDSHFYDINVNTNLSCVHVPTNIFYKEEEALKAILWSKDLNDIFINNYKSDPSLSWQYFGSSSGIMRFYPGMPWNMEKIDTYDCRVQSWYIEAATCSKDVIILFDVSGSMTGFKNYVARSTLKSLLDTLSNNDYVNVFTFKNKVAEVVKCFEGLVQATLENKKTITNTLEPTEDEKKHKVPLEGNANLTMAYITAFTTLKEKRQHCNVTSTQGCNQLVMVITDYVPGNLTEVFEEYNREVVDGKTYIPVRVFTYLIGKEVTNVREIQWMACLNRGYFVHIHSVEEVQQQVLKYINVIARPMILEGREPPPTWTHATIDYTRTKEWNVSIDADAPDEDKLVTSVAIPAFDYKYNEEHNDAILLGVAGTDVPIDSIAKLAQPHQLGVNGYSFIVSNNGYLLLHPLLITSINSILQTNYNSVDFVEVEQVDDGKGPRELGEEIKSLREHLVNGDEGKQTEVKVLFHYDNMRRIARVKHDYFFNKLVGTPFSMGISLPGGYGDTELLLKDNPLEAKQGLEVTGINVTSYFNFSYRVHPDWVYCKYHYLEGHESENAEIEMFKFLVNISKNELNITKTQYRDDFESTSFDFEKHCGDEREQLGKDDYYCNEDLVKQLVFDAKLTTPYFATWRATDEERKLANEYNVSVRFIATSSGLTRWHYINDDSKNEKVTEQGEKSRSFSGKVFGDLYPKAIEETWYKAAVLQDLINKESLVVATKLPVLDTTIANTTVEDETGDITITATYAIFYKDGNSETPASVVGFQFVYSGFYKKFLEITNTTSEFSCDSDTYDCYVIDSSGYIVLARAKTDVGKFFGAVHPHIIQSFIEKHIFEHVEVFNYQALCPVSALPNTESNAWMFGTPFNAAKNFVNWLITELALLLFDIGNWQRNVYVASEEEDTTTPPPLANDTAKTAQVNSSLFSCDHRISLYILNQSYFLDSMGPSPVVSEDEEGGCHPPYWASLVTKTNLLLVVVERGPWYFGDGCERPPDTRPVATTDSTTSREPCHKLELGQLPRRRLEDCFTYHDKERNITACGLGSIACVNPLAFTVSAAALLTAALLIQ</sequence>
<feature type="domain" description="VWFA" evidence="17">
    <location>
        <begin position="253"/>
        <end position="451"/>
    </location>
</feature>
<evidence type="ECO:0000256" key="15">
    <source>
        <dbReference type="ARBA" id="ARBA00023303"/>
    </source>
</evidence>
<dbReference type="Pfam" id="PF08399">
    <property type="entry name" value="VWA_N"/>
    <property type="match status" value="1"/>
</dbReference>
<dbReference type="PROSITE" id="PS50234">
    <property type="entry name" value="VWFA"/>
    <property type="match status" value="1"/>
</dbReference>
<protein>
    <recommendedName>
        <fullName evidence="17">VWFA domain-containing protein</fullName>
    </recommendedName>
</protein>
<keyword evidence="3" id="KW-0109">Calcium transport</keyword>
<evidence type="ECO:0000256" key="16">
    <source>
        <dbReference type="SAM" id="SignalP"/>
    </source>
</evidence>
<evidence type="ECO:0000256" key="8">
    <source>
        <dbReference type="ARBA" id="ARBA00022837"/>
    </source>
</evidence>
<dbReference type="InterPro" id="IPR013608">
    <property type="entry name" value="VWA_N"/>
</dbReference>
<keyword evidence="11" id="KW-0406">Ion transport</keyword>
<keyword evidence="8" id="KW-0106">Calcium</keyword>
<evidence type="ECO:0000256" key="13">
    <source>
        <dbReference type="ARBA" id="ARBA00023157"/>
    </source>
</evidence>
<keyword evidence="4" id="KW-0107">Calcium channel</keyword>
<keyword evidence="15" id="KW-0407">Ion channel</keyword>
<keyword evidence="5" id="KW-0812">Transmembrane</keyword>
<dbReference type="InterPro" id="IPR036465">
    <property type="entry name" value="vWFA_dom_sf"/>
</dbReference>
<feature type="chain" id="PRO_5045469693" description="VWFA domain-containing protein" evidence="16">
    <location>
        <begin position="22"/>
        <end position="1212"/>
    </location>
</feature>
<dbReference type="Gene3D" id="3.40.50.410">
    <property type="entry name" value="von Willebrand factor, type A domain"/>
    <property type="match status" value="1"/>
</dbReference>
<evidence type="ECO:0000256" key="12">
    <source>
        <dbReference type="ARBA" id="ARBA00023136"/>
    </source>
</evidence>
<keyword evidence="19" id="KW-1185">Reference proteome</keyword>
<evidence type="ECO:0000256" key="9">
    <source>
        <dbReference type="ARBA" id="ARBA00022882"/>
    </source>
</evidence>
<evidence type="ECO:0000256" key="7">
    <source>
        <dbReference type="ARBA" id="ARBA00022729"/>
    </source>
</evidence>
<evidence type="ECO:0000256" key="4">
    <source>
        <dbReference type="ARBA" id="ARBA00022673"/>
    </source>
</evidence>
<evidence type="ECO:0000313" key="18">
    <source>
        <dbReference type="EMBL" id="CAH2050718.1"/>
    </source>
</evidence>
<dbReference type="SMART" id="SM00327">
    <property type="entry name" value="VWA"/>
    <property type="match status" value="1"/>
</dbReference>
<keyword evidence="12" id="KW-0472">Membrane</keyword>
<evidence type="ECO:0000256" key="2">
    <source>
        <dbReference type="ARBA" id="ARBA00022448"/>
    </source>
</evidence>
<reference evidence="18" key="1">
    <citation type="submission" date="2022-03" db="EMBL/GenBank/DDBJ databases">
        <authorList>
            <person name="Martin H S."/>
        </authorList>
    </citation>
    <scope>NUCLEOTIDE SEQUENCE</scope>
</reference>
<keyword evidence="7 16" id="KW-0732">Signal</keyword>
<proteinExistence type="predicted"/>
<feature type="signal peptide" evidence="16">
    <location>
        <begin position="1"/>
        <end position="21"/>
    </location>
</feature>
<dbReference type="Pfam" id="PF13768">
    <property type="entry name" value="VWA_3"/>
    <property type="match status" value="1"/>
</dbReference>
<dbReference type="Gene3D" id="3.30.450.20">
    <property type="entry name" value="PAS domain"/>
    <property type="match status" value="1"/>
</dbReference>
<evidence type="ECO:0000256" key="3">
    <source>
        <dbReference type="ARBA" id="ARBA00022568"/>
    </source>
</evidence>
<dbReference type="Pfam" id="PF08473">
    <property type="entry name" value="VGCC_alpha2"/>
    <property type="match status" value="1"/>
</dbReference>
<evidence type="ECO:0000259" key="17">
    <source>
        <dbReference type="PROSITE" id="PS50234"/>
    </source>
</evidence>
<evidence type="ECO:0000256" key="5">
    <source>
        <dbReference type="ARBA" id="ARBA00022692"/>
    </source>
</evidence>